<evidence type="ECO:0000313" key="2">
    <source>
        <dbReference type="Proteomes" id="UP000246744"/>
    </source>
</evidence>
<name>A0A317PUL5_9ENTR</name>
<dbReference type="EMBL" id="QGTS01000014">
    <property type="protein sequence ID" value="PWW04990.1"/>
    <property type="molecule type" value="Genomic_DNA"/>
</dbReference>
<protein>
    <submittedName>
        <fullName evidence="1">Uncharacterized protein</fullName>
    </submittedName>
</protein>
<sequence length="215" mass="23210">MAAGIEIYNSAGKLIIDSNNKHTVVSTLKNVTTVTDTGYYVLSTNFGNGSNLGFLPYQFLPEGMLRWGQLNSGQWCFPGASMWAANSGRFMISDKSGAITSGYLDVYNSSGTLIWSATSAGSMPRIVDFMEIPAGTNLQGATYSKTLSYNPWFLQNSCPGNLSDDGEVTGYSGVCLKWTGTQLQATYICSNQTAYTSTPLYTYGLKIPLAVFTGY</sequence>
<reference evidence="1 2" key="1">
    <citation type="submission" date="2018-05" db="EMBL/GenBank/DDBJ databases">
        <title>Genomic Encyclopedia of Type Strains, Phase IV (KMG-IV): sequencing the most valuable type-strain genomes for metagenomic binning, comparative biology and taxonomic classification.</title>
        <authorList>
            <person name="Goeker M."/>
        </authorList>
    </citation>
    <scope>NUCLEOTIDE SEQUENCE [LARGE SCALE GENOMIC DNA]</scope>
    <source>
        <strain evidence="1 2">DSM 19579</strain>
    </source>
</reference>
<accession>A0A317PUL5</accession>
<comment type="caution">
    <text evidence="1">The sequence shown here is derived from an EMBL/GenBank/DDBJ whole genome shotgun (WGS) entry which is preliminary data.</text>
</comment>
<organism evidence="1 2">
    <name type="scientific">Mangrovibacter plantisponsor</name>
    <dbReference type="NCBI Taxonomy" id="451513"/>
    <lineage>
        <taxon>Bacteria</taxon>
        <taxon>Pseudomonadati</taxon>
        <taxon>Pseudomonadota</taxon>
        <taxon>Gammaproteobacteria</taxon>
        <taxon>Enterobacterales</taxon>
        <taxon>Enterobacteriaceae</taxon>
        <taxon>Mangrovibacter</taxon>
    </lineage>
</organism>
<dbReference type="Proteomes" id="UP000246744">
    <property type="component" value="Unassembled WGS sequence"/>
</dbReference>
<evidence type="ECO:0000313" key="1">
    <source>
        <dbReference type="EMBL" id="PWW04990.1"/>
    </source>
</evidence>
<keyword evidence="2" id="KW-1185">Reference proteome</keyword>
<dbReference type="OrthoDB" id="6504610at2"/>
<proteinExistence type="predicted"/>
<gene>
    <name evidence="1" type="ORF">DES37_11486</name>
</gene>
<dbReference type="RefSeq" id="WP_110027552.1">
    <property type="nucleotide sequence ID" value="NZ_QGTS01000014.1"/>
</dbReference>
<dbReference type="AlphaFoldDB" id="A0A317PUL5"/>